<evidence type="ECO:0000259" key="3">
    <source>
        <dbReference type="Pfam" id="PF01569"/>
    </source>
</evidence>
<keyword evidence="2" id="KW-1133">Transmembrane helix</keyword>
<dbReference type="Pfam" id="PF01569">
    <property type="entry name" value="PAP2"/>
    <property type="match status" value="1"/>
</dbReference>
<evidence type="ECO:0000313" key="5">
    <source>
        <dbReference type="Proteomes" id="UP001233673"/>
    </source>
</evidence>
<keyword evidence="2" id="KW-0472">Membrane</keyword>
<keyword evidence="2" id="KW-0812">Transmembrane</keyword>
<feature type="transmembrane region" description="Helical" evidence="2">
    <location>
        <begin position="197"/>
        <end position="217"/>
    </location>
</feature>
<dbReference type="PROSITE" id="PS00108">
    <property type="entry name" value="PROTEIN_KINASE_ST"/>
    <property type="match status" value="1"/>
</dbReference>
<dbReference type="Proteomes" id="UP001233673">
    <property type="component" value="Unassembled WGS sequence"/>
</dbReference>
<dbReference type="SUPFAM" id="SSF56112">
    <property type="entry name" value="Protein kinase-like (PK-like)"/>
    <property type="match status" value="1"/>
</dbReference>
<feature type="transmembrane region" description="Helical" evidence="2">
    <location>
        <begin position="168"/>
        <end position="190"/>
    </location>
</feature>
<protein>
    <recommendedName>
        <fullName evidence="3">Phosphatidic acid phosphatase type 2/haloperoxidase domain-containing protein</fullName>
    </recommendedName>
</protein>
<comment type="caution">
    <text evidence="4">The sequence shown here is derived from an EMBL/GenBank/DDBJ whole genome shotgun (WGS) entry which is preliminary data.</text>
</comment>
<sequence>MASLPQALPEPRATGPVERPAPPPIARVRRRRRPSGEPPPLPRQLRASGRWWLALSALVLLACLTVVVTGTIRYVDVADTRILQAIASVRSPALTTVADLAGMLASAGALHALWLADLVLLAAFRRWRHLLVWLGVGLFVINVGTAMATTLQRPRPFEVEVLGDWSGFAMPSLPVTLLAALLVSTLYSLVPPGRRRAIGKWVVCGLLVVTAASRLYLAQDHPTGVLAGVVLGVATPLAAFRLLTPNSVHPVRYTRARPAHLDVSGERGAAIVRALQDQLGLVATAVTPFGLAGSGGSTPLRITVKAHDPQGDGESSVFGKLYAATHVRSDRWYKLGRTLLYGRLEDEKPFTSVRRLVQYEDYVLRVLCDGGLPVPQPLGIVEITPEREYLLVTEFIAGAKEAGDAEVDDAVIDQGLAAVRRMWEIGMAHRDIKPANLLVRDGTLYLIDSAFAEVRPSPWRQAVDLANMMLVLALRTDAERVYRRARLHFSDEEIAEAFAATRGLTMPSQLRRMLRQQGRDLQEEFLALLPFRLPPVRIQRWTWRRAGLTVVTLAAAGIAVYVSAGLLGSPL</sequence>
<dbReference type="InterPro" id="IPR000326">
    <property type="entry name" value="PAP2/HPO"/>
</dbReference>
<dbReference type="InterPro" id="IPR011009">
    <property type="entry name" value="Kinase-like_dom_sf"/>
</dbReference>
<feature type="domain" description="Phosphatidic acid phosphatase type 2/haloperoxidase" evidence="3">
    <location>
        <begin position="132"/>
        <end position="243"/>
    </location>
</feature>
<evidence type="ECO:0000313" key="4">
    <source>
        <dbReference type="EMBL" id="MDP5181305.1"/>
    </source>
</evidence>
<feature type="transmembrane region" description="Helical" evidence="2">
    <location>
        <begin position="223"/>
        <end position="243"/>
    </location>
</feature>
<evidence type="ECO:0000256" key="1">
    <source>
        <dbReference type="SAM" id="MobiDB-lite"/>
    </source>
</evidence>
<feature type="transmembrane region" description="Helical" evidence="2">
    <location>
        <begin position="130"/>
        <end position="148"/>
    </location>
</feature>
<dbReference type="EMBL" id="JASNFN010000001">
    <property type="protein sequence ID" value="MDP5181305.1"/>
    <property type="molecule type" value="Genomic_DNA"/>
</dbReference>
<dbReference type="Gene3D" id="1.20.144.10">
    <property type="entry name" value="Phosphatidic acid phosphatase type 2/haloperoxidase"/>
    <property type="match status" value="1"/>
</dbReference>
<feature type="transmembrane region" description="Helical" evidence="2">
    <location>
        <begin position="51"/>
        <end position="75"/>
    </location>
</feature>
<feature type="region of interest" description="Disordered" evidence="1">
    <location>
        <begin position="1"/>
        <end position="43"/>
    </location>
</feature>
<feature type="transmembrane region" description="Helical" evidence="2">
    <location>
        <begin position="100"/>
        <end position="123"/>
    </location>
</feature>
<feature type="transmembrane region" description="Helical" evidence="2">
    <location>
        <begin position="546"/>
        <end position="567"/>
    </location>
</feature>
<gene>
    <name evidence="4" type="ORF">QOZ88_01525</name>
</gene>
<reference evidence="5" key="1">
    <citation type="submission" date="2023-05" db="EMBL/GenBank/DDBJ databases">
        <title>Draft genome of Pseudofrankia sp. BMG5.37.</title>
        <authorList>
            <person name="Gtari M."/>
            <person name="Ghodhbane F."/>
            <person name="Sbissi I."/>
        </authorList>
    </citation>
    <scope>NUCLEOTIDE SEQUENCE [LARGE SCALE GENOMIC DNA]</scope>
    <source>
        <strain evidence="5">BMG 814</strain>
    </source>
</reference>
<proteinExistence type="predicted"/>
<dbReference type="SUPFAM" id="SSF48317">
    <property type="entry name" value="Acid phosphatase/Vanadium-dependent haloperoxidase"/>
    <property type="match status" value="1"/>
</dbReference>
<dbReference type="RefSeq" id="WP_305998066.1">
    <property type="nucleotide sequence ID" value="NZ_JASNFN010000001.1"/>
</dbReference>
<name>A0ABT9I6W0_9ACTN</name>
<dbReference type="InterPro" id="IPR036938">
    <property type="entry name" value="PAP2/HPO_sf"/>
</dbReference>
<evidence type="ECO:0000256" key="2">
    <source>
        <dbReference type="SAM" id="Phobius"/>
    </source>
</evidence>
<dbReference type="InterPro" id="IPR008271">
    <property type="entry name" value="Ser/Thr_kinase_AS"/>
</dbReference>
<organism evidence="4 5">
    <name type="scientific">Blastococcus carthaginiensis</name>
    <dbReference type="NCBI Taxonomy" id="3050034"/>
    <lineage>
        <taxon>Bacteria</taxon>
        <taxon>Bacillati</taxon>
        <taxon>Actinomycetota</taxon>
        <taxon>Actinomycetes</taxon>
        <taxon>Geodermatophilales</taxon>
        <taxon>Geodermatophilaceae</taxon>
        <taxon>Blastococcus</taxon>
    </lineage>
</organism>
<accession>A0ABT9I6W0</accession>
<dbReference type="Gene3D" id="1.10.510.10">
    <property type="entry name" value="Transferase(Phosphotransferase) domain 1"/>
    <property type="match status" value="1"/>
</dbReference>
<keyword evidence="5" id="KW-1185">Reference proteome</keyword>